<dbReference type="Gene3D" id="1.10.510.10">
    <property type="entry name" value="Transferase(Phosphotransferase) domain 1"/>
    <property type="match status" value="1"/>
</dbReference>
<dbReference type="PANTHER" id="PTHR46448:SF1">
    <property type="entry name" value="PROTEIN KINASE DOMAIN-CONTAINING PROTEIN"/>
    <property type="match status" value="1"/>
</dbReference>
<keyword evidence="1" id="KW-0812">Transmembrane</keyword>
<dbReference type="EMBL" id="JACEEZ010011991">
    <property type="protein sequence ID" value="KAG0720957.1"/>
    <property type="molecule type" value="Genomic_DNA"/>
</dbReference>
<keyword evidence="1" id="KW-0472">Membrane</keyword>
<organism evidence="2 3">
    <name type="scientific">Chionoecetes opilio</name>
    <name type="common">Atlantic snow crab</name>
    <name type="synonym">Cancer opilio</name>
    <dbReference type="NCBI Taxonomy" id="41210"/>
    <lineage>
        <taxon>Eukaryota</taxon>
        <taxon>Metazoa</taxon>
        <taxon>Ecdysozoa</taxon>
        <taxon>Arthropoda</taxon>
        <taxon>Crustacea</taxon>
        <taxon>Multicrustacea</taxon>
        <taxon>Malacostraca</taxon>
        <taxon>Eumalacostraca</taxon>
        <taxon>Eucarida</taxon>
        <taxon>Decapoda</taxon>
        <taxon>Pleocyemata</taxon>
        <taxon>Brachyura</taxon>
        <taxon>Eubrachyura</taxon>
        <taxon>Majoidea</taxon>
        <taxon>Majidae</taxon>
        <taxon>Chionoecetes</taxon>
    </lineage>
</organism>
<dbReference type="SUPFAM" id="SSF56112">
    <property type="entry name" value="Protein kinase-like (PK-like)"/>
    <property type="match status" value="1"/>
</dbReference>
<keyword evidence="2" id="KW-0418">Kinase</keyword>
<dbReference type="InterPro" id="IPR011009">
    <property type="entry name" value="Kinase-like_dom_sf"/>
</dbReference>
<dbReference type="PANTHER" id="PTHR46448">
    <property type="entry name" value="PROTEIN KINASE DOMAIN-CONTAINING PROTEIN"/>
    <property type="match status" value="1"/>
</dbReference>
<dbReference type="InterPro" id="IPR042983">
    <property type="entry name" value="PKDCC"/>
</dbReference>
<evidence type="ECO:0000256" key="1">
    <source>
        <dbReference type="SAM" id="Phobius"/>
    </source>
</evidence>
<name>A0A8J4Y5A1_CHIOP</name>
<keyword evidence="1" id="KW-1133">Transmembrane helix</keyword>
<keyword evidence="2" id="KW-0808">Transferase</keyword>
<protein>
    <submittedName>
        <fullName evidence="2">Extracellular tyrosine-protein kinase PKDCC</fullName>
    </submittedName>
</protein>
<dbReference type="GO" id="GO:0001501">
    <property type="term" value="P:skeletal system development"/>
    <property type="evidence" value="ECO:0007669"/>
    <property type="project" value="TreeGrafter"/>
</dbReference>
<dbReference type="OrthoDB" id="4062651at2759"/>
<keyword evidence="3" id="KW-1185">Reference proteome</keyword>
<accession>A0A8J4Y5A1</accession>
<sequence length="423" mass="46002">MASLSRLSLYVTVYLFLCLLANLTLVVMFLGGHTTHQHHTRPAPTPAWTPASGHSLGCDELPAIANLTLIGSGWTKAVYRGWYGGSWVAVKTVHTAGHDMSECRGEEASVCYRRCANKLRQEARWLTKLSHANVIKVFGECVPEVEYSAGPPRSGVAAVVVELGQPVRIVEVLQMGYEARLKLAVDVGRILQLLAHSPLGPVLMKDFRREQFVLVDGSLKLSDVDDVVVGEPACSTAQDCVIHDTTKEHVLTTVACDGGLCHGHNSLLNSIYAGQHFMRLLLPYGGPAALEAASLHLVEQQSLGRLDSEHLHTAIEALALNYSMGGYLTQAEKQEIQNFVVLPGSTVEGEDFPCLRSDGAQCVQSVSSPAEAASLCSQLPACSAFVLLQHWTWTGRQTAVFKKGTGKVREERRHTLYVRRGQG</sequence>
<comment type="caution">
    <text evidence="2">The sequence shown here is derived from an EMBL/GenBank/DDBJ whole genome shotgun (WGS) entry which is preliminary data.</text>
</comment>
<reference evidence="2" key="1">
    <citation type="submission" date="2020-07" db="EMBL/GenBank/DDBJ databases">
        <title>The High-quality genome of the commercially important snow crab, Chionoecetes opilio.</title>
        <authorList>
            <person name="Jeong J.-H."/>
            <person name="Ryu S."/>
        </authorList>
    </citation>
    <scope>NUCLEOTIDE SEQUENCE</scope>
    <source>
        <strain evidence="2">MADBK_172401_WGS</strain>
        <tissue evidence="2">Digestive gland</tissue>
    </source>
</reference>
<evidence type="ECO:0000313" key="3">
    <source>
        <dbReference type="Proteomes" id="UP000770661"/>
    </source>
</evidence>
<evidence type="ECO:0000313" key="2">
    <source>
        <dbReference type="EMBL" id="KAG0720957.1"/>
    </source>
</evidence>
<dbReference type="GO" id="GO:0005576">
    <property type="term" value="C:extracellular region"/>
    <property type="evidence" value="ECO:0007669"/>
    <property type="project" value="TreeGrafter"/>
</dbReference>
<proteinExistence type="predicted"/>
<feature type="transmembrane region" description="Helical" evidence="1">
    <location>
        <begin position="7"/>
        <end position="31"/>
    </location>
</feature>
<gene>
    <name evidence="2" type="primary">PKDCC</name>
    <name evidence="2" type="ORF">GWK47_047395</name>
</gene>
<dbReference type="GO" id="GO:0004715">
    <property type="term" value="F:non-membrane spanning protein tyrosine kinase activity"/>
    <property type="evidence" value="ECO:0007669"/>
    <property type="project" value="InterPro"/>
</dbReference>
<dbReference type="AlphaFoldDB" id="A0A8J4Y5A1"/>
<dbReference type="Proteomes" id="UP000770661">
    <property type="component" value="Unassembled WGS sequence"/>
</dbReference>